<dbReference type="EMBL" id="JAIWYP010000002">
    <property type="protein sequence ID" value="KAH3875734.1"/>
    <property type="molecule type" value="Genomic_DNA"/>
</dbReference>
<comment type="caution">
    <text evidence="2">The sequence shown here is derived from an EMBL/GenBank/DDBJ whole genome shotgun (WGS) entry which is preliminary data.</text>
</comment>
<proteinExistence type="predicted"/>
<sequence length="88" mass="9683">MNKLIIILVFVVVCAVVSDAAKGLKYPGDCKSKILRSYAEKCGLKVSPGAEHFVVKDPKTNTQVTQIPHTVKENPTCRSIIRKLNARC</sequence>
<evidence type="ECO:0000313" key="3">
    <source>
        <dbReference type="Proteomes" id="UP000828390"/>
    </source>
</evidence>
<name>A0A9D4MGL3_DREPO</name>
<dbReference type="Proteomes" id="UP000828390">
    <property type="component" value="Unassembled WGS sequence"/>
</dbReference>
<gene>
    <name evidence="2" type="ORF">DPMN_039010</name>
</gene>
<keyword evidence="1" id="KW-0732">Signal</keyword>
<dbReference type="AlphaFoldDB" id="A0A9D4MGL3"/>
<reference evidence="2" key="2">
    <citation type="submission" date="2020-11" db="EMBL/GenBank/DDBJ databases">
        <authorList>
            <person name="McCartney M.A."/>
            <person name="Auch B."/>
            <person name="Kono T."/>
            <person name="Mallez S."/>
            <person name="Becker A."/>
            <person name="Gohl D.M."/>
            <person name="Silverstein K.A.T."/>
            <person name="Koren S."/>
            <person name="Bechman K.B."/>
            <person name="Herman A."/>
            <person name="Abrahante J.E."/>
            <person name="Garbe J."/>
        </authorList>
    </citation>
    <scope>NUCLEOTIDE SEQUENCE</scope>
    <source>
        <strain evidence="2">Duluth1</strain>
        <tissue evidence="2">Whole animal</tissue>
    </source>
</reference>
<protein>
    <submittedName>
        <fullName evidence="2">Uncharacterized protein</fullName>
    </submittedName>
</protein>
<evidence type="ECO:0000313" key="2">
    <source>
        <dbReference type="EMBL" id="KAH3875734.1"/>
    </source>
</evidence>
<reference evidence="2" key="1">
    <citation type="journal article" date="2019" name="bioRxiv">
        <title>The Genome of the Zebra Mussel, Dreissena polymorpha: A Resource for Invasive Species Research.</title>
        <authorList>
            <person name="McCartney M.A."/>
            <person name="Auch B."/>
            <person name="Kono T."/>
            <person name="Mallez S."/>
            <person name="Zhang Y."/>
            <person name="Obille A."/>
            <person name="Becker A."/>
            <person name="Abrahante J.E."/>
            <person name="Garbe J."/>
            <person name="Badalamenti J.P."/>
            <person name="Herman A."/>
            <person name="Mangelson H."/>
            <person name="Liachko I."/>
            <person name="Sullivan S."/>
            <person name="Sone E.D."/>
            <person name="Koren S."/>
            <person name="Silverstein K.A.T."/>
            <person name="Beckman K.B."/>
            <person name="Gohl D.M."/>
        </authorList>
    </citation>
    <scope>NUCLEOTIDE SEQUENCE</scope>
    <source>
        <strain evidence="2">Duluth1</strain>
        <tissue evidence="2">Whole animal</tissue>
    </source>
</reference>
<accession>A0A9D4MGL3</accession>
<keyword evidence="3" id="KW-1185">Reference proteome</keyword>
<evidence type="ECO:0000256" key="1">
    <source>
        <dbReference type="SAM" id="SignalP"/>
    </source>
</evidence>
<feature type="chain" id="PRO_5039477864" evidence="1">
    <location>
        <begin position="21"/>
        <end position="88"/>
    </location>
</feature>
<organism evidence="2 3">
    <name type="scientific">Dreissena polymorpha</name>
    <name type="common">Zebra mussel</name>
    <name type="synonym">Mytilus polymorpha</name>
    <dbReference type="NCBI Taxonomy" id="45954"/>
    <lineage>
        <taxon>Eukaryota</taxon>
        <taxon>Metazoa</taxon>
        <taxon>Spiralia</taxon>
        <taxon>Lophotrochozoa</taxon>
        <taxon>Mollusca</taxon>
        <taxon>Bivalvia</taxon>
        <taxon>Autobranchia</taxon>
        <taxon>Heteroconchia</taxon>
        <taxon>Euheterodonta</taxon>
        <taxon>Imparidentia</taxon>
        <taxon>Neoheterodontei</taxon>
        <taxon>Myida</taxon>
        <taxon>Dreissenoidea</taxon>
        <taxon>Dreissenidae</taxon>
        <taxon>Dreissena</taxon>
    </lineage>
</organism>
<feature type="signal peptide" evidence="1">
    <location>
        <begin position="1"/>
        <end position="20"/>
    </location>
</feature>